<dbReference type="AlphaFoldDB" id="A0A183UZP0"/>
<gene>
    <name evidence="1" type="ORF">TCNE_LOCUS13960</name>
</gene>
<protein>
    <submittedName>
        <fullName evidence="3">Gamma-tubulin complex component</fullName>
    </submittedName>
</protein>
<dbReference type="EMBL" id="UYWY01021986">
    <property type="protein sequence ID" value="VDM45281.1"/>
    <property type="molecule type" value="Genomic_DNA"/>
</dbReference>
<reference evidence="3" key="1">
    <citation type="submission" date="2016-06" db="UniProtKB">
        <authorList>
            <consortium name="WormBaseParasite"/>
        </authorList>
    </citation>
    <scope>IDENTIFICATION</scope>
</reference>
<reference evidence="1 2" key="2">
    <citation type="submission" date="2018-11" db="EMBL/GenBank/DDBJ databases">
        <authorList>
            <consortium name="Pathogen Informatics"/>
        </authorList>
    </citation>
    <scope>NUCLEOTIDE SEQUENCE [LARGE SCALE GENOMIC DNA]</scope>
</reference>
<keyword evidence="2" id="KW-1185">Reference proteome</keyword>
<dbReference type="WBParaSite" id="TCNE_0001396001-mRNA-1">
    <property type="protein sequence ID" value="TCNE_0001396001-mRNA-1"/>
    <property type="gene ID" value="TCNE_0001396001"/>
</dbReference>
<evidence type="ECO:0000313" key="2">
    <source>
        <dbReference type="Proteomes" id="UP000050794"/>
    </source>
</evidence>
<proteinExistence type="predicted"/>
<evidence type="ECO:0000313" key="1">
    <source>
        <dbReference type="EMBL" id="VDM45281.1"/>
    </source>
</evidence>
<organism evidence="2 3">
    <name type="scientific">Toxocara canis</name>
    <name type="common">Canine roundworm</name>
    <dbReference type="NCBI Taxonomy" id="6265"/>
    <lineage>
        <taxon>Eukaryota</taxon>
        <taxon>Metazoa</taxon>
        <taxon>Ecdysozoa</taxon>
        <taxon>Nematoda</taxon>
        <taxon>Chromadorea</taxon>
        <taxon>Rhabditida</taxon>
        <taxon>Spirurina</taxon>
        <taxon>Ascaridomorpha</taxon>
        <taxon>Ascaridoidea</taxon>
        <taxon>Toxocaridae</taxon>
        <taxon>Toxocara</taxon>
    </lineage>
</organism>
<accession>A0A183UZP0</accession>
<sequence length="631" mass="71071">MWEDEVLSTDGDSIWGRMTALISSLLGHKCSARERADAYETLLLSSIDDEDKKLARKPVKAMIDEVVEKFNEMGDSNTVKRFRRIIERLQSHGDENDEVIRLLLLLGDWNSISNAHLEAKEGRPLRDTLNTLFASSHALSFQESIASSPVIDCLDENEPQLEELTFDERGNVHPLASSEAMRNLWEAPERTFKMVSWNDFMTCLQSLMRGEVCSIFKGGGHDSPYMLRSSSSTLSLEFEGPSTLTHFASPFLAFANKMQEVEDFLCCGDDRSENCILRSSMHTRAFHVLSFHVKEHIAKMRQELCSEFDVTDEQCDWFKANQCMHNAVLKCRIFSRFLDVILSIRERNDYGCSTMMDVLFIARTLAGSVQRDVGTLCDQMLVPLIELFHGSIMQWLCNGDECLSDGVFLPNCANECSILDRHVPSTALTDVVKSWRNDFGICLPPNSLLGEDFCAKWMREGKMMKLLKSYPSISEYLAQTVPNHELSVSKGNKLEADRLMEALQSQLPNRALQALLDSIYTILHQVAGNGSHGEGISSLVGIDGRPTESCIIESIYSSIAQQRYSDKIVRGLRVTVSVDEAFSVRLHYEPTFPLQIVFTQSTLSTCADLWMLMTDLAVECTTLEESKAQSC</sequence>
<dbReference type="Proteomes" id="UP000050794">
    <property type="component" value="Unassembled WGS sequence"/>
</dbReference>
<name>A0A183UZP0_TOXCA</name>
<evidence type="ECO:0000313" key="3">
    <source>
        <dbReference type="WBParaSite" id="TCNE_0001396001-mRNA-1"/>
    </source>
</evidence>